<proteinExistence type="predicted"/>
<evidence type="ECO:0000313" key="2">
    <source>
        <dbReference type="EMBL" id="RMR49864.1"/>
    </source>
</evidence>
<dbReference type="InterPro" id="IPR014710">
    <property type="entry name" value="RmlC-like_jellyroll"/>
</dbReference>
<dbReference type="GO" id="GO:0005829">
    <property type="term" value="C:cytosol"/>
    <property type="evidence" value="ECO:0007669"/>
    <property type="project" value="TreeGrafter"/>
</dbReference>
<protein>
    <submittedName>
        <fullName evidence="2">Cyclic nucleotide-binding protein</fullName>
    </submittedName>
</protein>
<dbReference type="Pfam" id="PF00027">
    <property type="entry name" value="cNMP_binding"/>
    <property type="match status" value="1"/>
</dbReference>
<dbReference type="CDD" id="cd00038">
    <property type="entry name" value="CAP_ED"/>
    <property type="match status" value="1"/>
</dbReference>
<feature type="domain" description="Cyclic nucleotide-binding" evidence="1">
    <location>
        <begin position="32"/>
        <end position="152"/>
    </location>
</feature>
<dbReference type="GO" id="GO:0003700">
    <property type="term" value="F:DNA-binding transcription factor activity"/>
    <property type="evidence" value="ECO:0007669"/>
    <property type="project" value="TreeGrafter"/>
</dbReference>
<dbReference type="PANTHER" id="PTHR24567:SF74">
    <property type="entry name" value="HTH-TYPE TRANSCRIPTIONAL REGULATOR ARCR"/>
    <property type="match status" value="1"/>
</dbReference>
<accession>A0A3M4VDF1</accession>
<dbReference type="SUPFAM" id="SSF51206">
    <property type="entry name" value="cAMP-binding domain-like"/>
    <property type="match status" value="1"/>
</dbReference>
<dbReference type="PANTHER" id="PTHR24567">
    <property type="entry name" value="CRP FAMILY TRANSCRIPTIONAL REGULATORY PROTEIN"/>
    <property type="match status" value="1"/>
</dbReference>
<dbReference type="SMART" id="SM00100">
    <property type="entry name" value="cNMP"/>
    <property type="match status" value="1"/>
</dbReference>
<dbReference type="InterPro" id="IPR018490">
    <property type="entry name" value="cNMP-bd_dom_sf"/>
</dbReference>
<reference evidence="2 3" key="1">
    <citation type="submission" date="2018-08" db="EMBL/GenBank/DDBJ databases">
        <title>Recombination of ecologically and evolutionarily significant loci maintains genetic cohesion in the Pseudomonas syringae species complex.</title>
        <authorList>
            <person name="Dillon M."/>
            <person name="Thakur S."/>
            <person name="Almeida R.N.D."/>
            <person name="Weir B.S."/>
            <person name="Guttman D.S."/>
        </authorList>
    </citation>
    <scope>NUCLEOTIDE SEQUENCE [LARGE SCALE GENOMIC DNA]</scope>
    <source>
        <strain evidence="2 3">ICMP 6917</strain>
    </source>
</reference>
<sequence>MLPLLPEQDRTMSEQPSHLNNAIRDMLLDCGLFDTLLPADYLTVAGYFSISDIQEGQSIFNEGDAGTFMCIIDRGTVSVQKLNPEGQQVEIATLRRGRAFGEMAVLDGERRSASCIAASDCQLLNLGRDSLDKMLDEAPKIAAKIIRALAISLSKRLRMVDGQLLSQQV</sequence>
<comment type="caution">
    <text evidence="2">The sequence shown here is derived from an EMBL/GenBank/DDBJ whole genome shotgun (WGS) entry which is preliminary data.</text>
</comment>
<dbReference type="Gene3D" id="2.60.120.10">
    <property type="entry name" value="Jelly Rolls"/>
    <property type="match status" value="1"/>
</dbReference>
<organism evidence="2 3">
    <name type="scientific">Pseudomonas cichorii</name>
    <dbReference type="NCBI Taxonomy" id="36746"/>
    <lineage>
        <taxon>Bacteria</taxon>
        <taxon>Pseudomonadati</taxon>
        <taxon>Pseudomonadota</taxon>
        <taxon>Gammaproteobacteria</taxon>
        <taxon>Pseudomonadales</taxon>
        <taxon>Pseudomonadaceae</taxon>
        <taxon>Pseudomonas</taxon>
    </lineage>
</organism>
<dbReference type="Proteomes" id="UP000278332">
    <property type="component" value="Unassembled WGS sequence"/>
</dbReference>
<gene>
    <name evidence="2" type="ORF">ALP84_01246</name>
</gene>
<evidence type="ECO:0000259" key="1">
    <source>
        <dbReference type="PROSITE" id="PS50042"/>
    </source>
</evidence>
<dbReference type="InterPro" id="IPR000595">
    <property type="entry name" value="cNMP-bd_dom"/>
</dbReference>
<name>A0A3M4VDF1_PSECI</name>
<dbReference type="PROSITE" id="PS50042">
    <property type="entry name" value="CNMP_BINDING_3"/>
    <property type="match status" value="1"/>
</dbReference>
<dbReference type="AlphaFoldDB" id="A0A3M4VDF1"/>
<evidence type="ECO:0000313" key="3">
    <source>
        <dbReference type="Proteomes" id="UP000278332"/>
    </source>
</evidence>
<dbReference type="EMBL" id="RBRY01000183">
    <property type="protein sequence ID" value="RMR49864.1"/>
    <property type="molecule type" value="Genomic_DNA"/>
</dbReference>
<dbReference type="InterPro" id="IPR050397">
    <property type="entry name" value="Env_Response_Regulators"/>
</dbReference>